<comment type="caution">
    <text evidence="2">The sequence shown here is derived from an EMBL/GenBank/DDBJ whole genome shotgun (WGS) entry which is preliminary data.</text>
</comment>
<sequence>MPEPTATPSEEPELTDLGGFSGDRSLSAYCQSLGFADAVPTQGLDGPAEGNWRCWTDEANNQPINFGAACGWAYAGSVRAASPSGRAYGWRCYG</sequence>
<gene>
    <name evidence="2" type="ORF">I7412_11970</name>
</gene>
<accession>A0A937RCR6</accession>
<protein>
    <submittedName>
        <fullName evidence="2">Uncharacterized protein</fullName>
    </submittedName>
</protein>
<evidence type="ECO:0000313" key="3">
    <source>
        <dbReference type="Proteomes" id="UP000604475"/>
    </source>
</evidence>
<proteinExistence type="predicted"/>
<evidence type="ECO:0000256" key="1">
    <source>
        <dbReference type="SAM" id="MobiDB-lite"/>
    </source>
</evidence>
<dbReference type="RefSeq" id="WP_203000981.1">
    <property type="nucleotide sequence ID" value="NZ_JADWYU010000199.1"/>
</dbReference>
<dbReference type="EMBL" id="JAEACQ010000164">
    <property type="protein sequence ID" value="MBL7627877.1"/>
    <property type="molecule type" value="Genomic_DNA"/>
</dbReference>
<dbReference type="Proteomes" id="UP000604475">
    <property type="component" value="Unassembled WGS sequence"/>
</dbReference>
<reference evidence="2" key="1">
    <citation type="submission" date="2020-12" db="EMBL/GenBank/DDBJ databases">
        <title>Genomic characterization of non-nitrogen-fixing Frankia strains.</title>
        <authorList>
            <person name="Carlos-Shanley C."/>
            <person name="Guerra T."/>
            <person name="Hahn D."/>
        </authorList>
    </citation>
    <scope>NUCLEOTIDE SEQUENCE</scope>
    <source>
        <strain evidence="2">CN6</strain>
    </source>
</reference>
<dbReference type="AlphaFoldDB" id="A0A937RCR6"/>
<organism evidence="2 3">
    <name type="scientific">Frankia nepalensis</name>
    <dbReference type="NCBI Taxonomy" id="1836974"/>
    <lineage>
        <taxon>Bacteria</taxon>
        <taxon>Bacillati</taxon>
        <taxon>Actinomycetota</taxon>
        <taxon>Actinomycetes</taxon>
        <taxon>Frankiales</taxon>
        <taxon>Frankiaceae</taxon>
        <taxon>Frankia</taxon>
    </lineage>
</organism>
<feature type="region of interest" description="Disordered" evidence="1">
    <location>
        <begin position="1"/>
        <end position="20"/>
    </location>
</feature>
<name>A0A937RCR6_9ACTN</name>
<evidence type="ECO:0000313" key="2">
    <source>
        <dbReference type="EMBL" id="MBL7627877.1"/>
    </source>
</evidence>
<keyword evidence="3" id="KW-1185">Reference proteome</keyword>